<reference evidence="4 5" key="1">
    <citation type="submission" date="2018-06" db="EMBL/GenBank/DDBJ databases">
        <title>Genomic Encyclopedia of Archaeal and Bacterial Type Strains, Phase II (KMG-II): from individual species to whole genera.</title>
        <authorList>
            <person name="Goeker M."/>
        </authorList>
    </citation>
    <scope>NUCLEOTIDE SEQUENCE [LARGE SCALE GENOMIC DNA]</scope>
    <source>
        <strain evidence="4 5">KACC 16626</strain>
    </source>
</reference>
<feature type="domain" description="CBS" evidence="3">
    <location>
        <begin position="8"/>
        <end position="64"/>
    </location>
</feature>
<organism evidence="4 5">
    <name type="scientific">Ureibacillus chungkukjangi</name>
    <dbReference type="NCBI Taxonomy" id="1202712"/>
    <lineage>
        <taxon>Bacteria</taxon>
        <taxon>Bacillati</taxon>
        <taxon>Bacillota</taxon>
        <taxon>Bacilli</taxon>
        <taxon>Bacillales</taxon>
        <taxon>Caryophanaceae</taxon>
        <taxon>Ureibacillus</taxon>
    </lineage>
</organism>
<sequence>MKTVKELMSTNIKVCAPHDSVTAAAKIMRDIECGSVPVCENKKVVGIITDRDIVINVVADGKDTNTVHCHDCMTSDVVTCTTDTDVHECAQMMAQHQVRRLPVVENGDIVGIIAIGDLAKENIFANEAGDALSDISEHSRLDH</sequence>
<dbReference type="OrthoDB" id="9802114at2"/>
<accession>A0A318TR95</accession>
<gene>
    <name evidence="4" type="ORF">BJ095_105152</name>
</gene>
<dbReference type="InterPro" id="IPR051257">
    <property type="entry name" value="Diverse_CBS-Domain"/>
</dbReference>
<evidence type="ECO:0000313" key="4">
    <source>
        <dbReference type="EMBL" id="PYF07362.1"/>
    </source>
</evidence>
<dbReference type="PANTHER" id="PTHR43080:SF2">
    <property type="entry name" value="CBS DOMAIN-CONTAINING PROTEIN"/>
    <property type="match status" value="1"/>
</dbReference>
<dbReference type="InterPro" id="IPR000644">
    <property type="entry name" value="CBS_dom"/>
</dbReference>
<dbReference type="SMART" id="SM00116">
    <property type="entry name" value="CBS"/>
    <property type="match status" value="2"/>
</dbReference>
<dbReference type="RefSeq" id="WP_107933418.1">
    <property type="nucleotide sequence ID" value="NZ_CP085009.1"/>
</dbReference>
<evidence type="ECO:0000256" key="1">
    <source>
        <dbReference type="ARBA" id="ARBA00023122"/>
    </source>
</evidence>
<keyword evidence="1 2" id="KW-0129">CBS domain</keyword>
<keyword evidence="5" id="KW-1185">Reference proteome</keyword>
<feature type="domain" description="CBS" evidence="3">
    <location>
        <begin position="73"/>
        <end position="128"/>
    </location>
</feature>
<dbReference type="PANTHER" id="PTHR43080">
    <property type="entry name" value="CBS DOMAIN-CONTAINING PROTEIN CBSX3, MITOCHONDRIAL"/>
    <property type="match status" value="1"/>
</dbReference>
<name>A0A318TR95_9BACL</name>
<dbReference type="InterPro" id="IPR046342">
    <property type="entry name" value="CBS_dom_sf"/>
</dbReference>
<evidence type="ECO:0000313" key="5">
    <source>
        <dbReference type="Proteomes" id="UP000247416"/>
    </source>
</evidence>
<evidence type="ECO:0000256" key="2">
    <source>
        <dbReference type="PROSITE-ProRule" id="PRU00703"/>
    </source>
</evidence>
<dbReference type="CDD" id="cd04622">
    <property type="entry name" value="CBS_pair_HRP1_like"/>
    <property type="match status" value="1"/>
</dbReference>
<dbReference type="PROSITE" id="PS51371">
    <property type="entry name" value="CBS"/>
    <property type="match status" value="2"/>
</dbReference>
<protein>
    <submittedName>
        <fullName evidence="4">CBS domain protein</fullName>
    </submittedName>
</protein>
<dbReference type="Proteomes" id="UP000247416">
    <property type="component" value="Unassembled WGS sequence"/>
</dbReference>
<proteinExistence type="predicted"/>
<evidence type="ECO:0000259" key="3">
    <source>
        <dbReference type="PROSITE" id="PS51371"/>
    </source>
</evidence>
<dbReference type="Gene3D" id="3.10.580.10">
    <property type="entry name" value="CBS-domain"/>
    <property type="match status" value="1"/>
</dbReference>
<dbReference type="Pfam" id="PF00571">
    <property type="entry name" value="CBS"/>
    <property type="match status" value="2"/>
</dbReference>
<dbReference type="SUPFAM" id="SSF54631">
    <property type="entry name" value="CBS-domain pair"/>
    <property type="match status" value="1"/>
</dbReference>
<dbReference type="EMBL" id="QJTJ01000005">
    <property type="protein sequence ID" value="PYF07362.1"/>
    <property type="molecule type" value="Genomic_DNA"/>
</dbReference>
<dbReference type="AlphaFoldDB" id="A0A318TR95"/>
<comment type="caution">
    <text evidence="4">The sequence shown here is derived from an EMBL/GenBank/DDBJ whole genome shotgun (WGS) entry which is preliminary data.</text>
</comment>